<dbReference type="PROSITE" id="PS51278">
    <property type="entry name" value="GATASE_TYPE_2"/>
    <property type="match status" value="1"/>
</dbReference>
<dbReference type="PANTHER" id="PTHR43284">
    <property type="entry name" value="ASPARAGINE SYNTHETASE (GLUTAMINE-HYDROLYZING)"/>
    <property type="match status" value="1"/>
</dbReference>
<feature type="domain" description="Glutamine amidotransferase type-2" evidence="10">
    <location>
        <begin position="2"/>
        <end position="210"/>
    </location>
</feature>
<dbReference type="EC" id="6.3.5.4" evidence="3"/>
<evidence type="ECO:0000256" key="8">
    <source>
        <dbReference type="PIRSR" id="PIRSR001589-2"/>
    </source>
</evidence>
<keyword evidence="5 8" id="KW-0067">ATP-binding</keyword>
<comment type="similarity">
    <text evidence="2">Belongs to the asparagine synthetase family.</text>
</comment>
<dbReference type="Pfam" id="PF13537">
    <property type="entry name" value="GATase_7"/>
    <property type="match status" value="1"/>
</dbReference>
<keyword evidence="4 8" id="KW-0547">Nucleotide-binding</keyword>
<dbReference type="InterPro" id="IPR017932">
    <property type="entry name" value="GATase_2_dom"/>
</dbReference>
<dbReference type="Gene3D" id="3.40.50.620">
    <property type="entry name" value="HUPs"/>
    <property type="match status" value="1"/>
</dbReference>
<dbReference type="InterPro" id="IPR051786">
    <property type="entry name" value="ASN_synthetase/amidase"/>
</dbReference>
<comment type="pathway">
    <text evidence="1">Amino-acid biosynthesis; L-asparagine biosynthesis; L-asparagine from L-aspartate (L-Gln route): step 1/1.</text>
</comment>
<organism evidence="11 12">
    <name type="scientific">Stenotrophomonas maltophilia</name>
    <name type="common">Pseudomonas maltophilia</name>
    <name type="synonym">Xanthomonas maltophilia</name>
    <dbReference type="NCBI Taxonomy" id="40324"/>
    <lineage>
        <taxon>Bacteria</taxon>
        <taxon>Pseudomonadati</taxon>
        <taxon>Pseudomonadota</taxon>
        <taxon>Gammaproteobacteria</taxon>
        <taxon>Lysobacterales</taxon>
        <taxon>Lysobacteraceae</taxon>
        <taxon>Stenotrophomonas</taxon>
        <taxon>Stenotrophomonas maltophilia group</taxon>
    </lineage>
</organism>
<dbReference type="Proteomes" id="UP000487117">
    <property type="component" value="Unassembled WGS sequence"/>
</dbReference>
<name>A0A7V8JKP4_STEMA</name>
<dbReference type="EMBL" id="WNDS01000004">
    <property type="protein sequence ID" value="KAF1014129.1"/>
    <property type="molecule type" value="Genomic_DNA"/>
</dbReference>
<comment type="catalytic activity">
    <reaction evidence="7">
        <text>L-aspartate + L-glutamine + ATP + H2O = L-asparagine + L-glutamate + AMP + diphosphate + H(+)</text>
        <dbReference type="Rhea" id="RHEA:12228"/>
        <dbReference type="ChEBI" id="CHEBI:15377"/>
        <dbReference type="ChEBI" id="CHEBI:15378"/>
        <dbReference type="ChEBI" id="CHEBI:29985"/>
        <dbReference type="ChEBI" id="CHEBI:29991"/>
        <dbReference type="ChEBI" id="CHEBI:30616"/>
        <dbReference type="ChEBI" id="CHEBI:33019"/>
        <dbReference type="ChEBI" id="CHEBI:58048"/>
        <dbReference type="ChEBI" id="CHEBI:58359"/>
        <dbReference type="ChEBI" id="CHEBI:456215"/>
        <dbReference type="EC" id="6.3.5.4"/>
    </reaction>
</comment>
<dbReference type="InterPro" id="IPR014729">
    <property type="entry name" value="Rossmann-like_a/b/a_fold"/>
</dbReference>
<dbReference type="SUPFAM" id="SSF52402">
    <property type="entry name" value="Adenine nucleotide alpha hydrolases-like"/>
    <property type="match status" value="1"/>
</dbReference>
<accession>A0A7V8JKP4</accession>
<feature type="binding site" evidence="8">
    <location>
        <position position="303"/>
    </location>
    <ligand>
        <name>ATP</name>
        <dbReference type="ChEBI" id="CHEBI:30616"/>
    </ligand>
</feature>
<evidence type="ECO:0000259" key="10">
    <source>
        <dbReference type="PROSITE" id="PS51278"/>
    </source>
</evidence>
<dbReference type="InterPro" id="IPR029055">
    <property type="entry name" value="Ntn_hydrolases_N"/>
</dbReference>
<feature type="binding site" evidence="8">
    <location>
        <position position="96"/>
    </location>
    <ligand>
        <name>L-glutamine</name>
        <dbReference type="ChEBI" id="CHEBI:58359"/>
    </ligand>
</feature>
<evidence type="ECO:0000256" key="3">
    <source>
        <dbReference type="ARBA" id="ARBA00012737"/>
    </source>
</evidence>
<dbReference type="PANTHER" id="PTHR43284:SF1">
    <property type="entry name" value="ASPARAGINE SYNTHETASE"/>
    <property type="match status" value="1"/>
</dbReference>
<dbReference type="InterPro" id="IPR033738">
    <property type="entry name" value="AsnB_N"/>
</dbReference>
<reference evidence="12" key="1">
    <citation type="journal article" date="2020" name="MBio">
        <title>Horizontal gene transfer to a defensive symbiont with a reduced genome amongst a multipartite beetle microbiome.</title>
        <authorList>
            <person name="Waterworth S.C."/>
            <person name="Florez L.V."/>
            <person name="Rees E.R."/>
            <person name="Hertweck C."/>
            <person name="Kaltenpoth M."/>
            <person name="Kwan J.C."/>
        </authorList>
    </citation>
    <scope>NUCLEOTIDE SEQUENCE [LARGE SCALE GENOMIC DNA]</scope>
</reference>
<sequence length="653" mass="71650">MSGLAGLWGAPLGEEVLLLQLAPMLRALQSRGRGCSGYSADAGAGLVLGHCRATGDAPLQPLGSACGRYVLGLDGRLSNRPALQARLGEVPRLASDAVVLLQAVAAWGVERTVQACEGAFALVVWDRQARALWLARDPVGERPLYYACQGGTFRFGSELKALQASPGFDPAIDQDALSLLLRHDYVPAPHTIYRGVHKLVAGALLRVDADDLAAGGPPDGPLGGHLYWCPRHELRQALDDRPPQALDLETATDQLEAALQRAIASRMHSPLACGAFLSGGTDSSLVVAMMQAQSAVPVEAWTVGFDDPGHDESEWASQVARHLGVQHHLHRIDARQAGDLLTRLPQVWCEPFADSSQVPTLLASQLLGARKPVALTGDGGDELFFGHPSYGRALRNARWCGGLPEWVRSLARQSGRHLDAERARLGGWRALLAEVSADDVEGHYLQRVSRWRDPARVVNGAREPATVFGQRDLGMPAEARIQLLDFRMDLAEGILVKVDRAAMACGVETRSPLLDMDVVRLAWRLPQHLKYHDGEHKRILKHLLARYLPDPLVCRPKRGFGPPIAKWLAGPLRDWAEALLDPKLLREQGCFDAVRVRALWEVFLGGERKWHTHLWNVLMFQAWHVHWHGARSLQPQRLEAPAEALQRIDMRAA</sequence>
<evidence type="ECO:0000256" key="2">
    <source>
        <dbReference type="ARBA" id="ARBA00005752"/>
    </source>
</evidence>
<dbReference type="CDD" id="cd01991">
    <property type="entry name" value="Asn_synthase_B_C"/>
    <property type="match status" value="1"/>
</dbReference>
<protein>
    <recommendedName>
        <fullName evidence="3">asparagine synthase (glutamine-hydrolyzing)</fullName>
        <ecNumber evidence="3">6.3.5.4</ecNumber>
    </recommendedName>
</protein>
<dbReference type="GO" id="GO:0005829">
    <property type="term" value="C:cytosol"/>
    <property type="evidence" value="ECO:0007669"/>
    <property type="project" value="TreeGrafter"/>
</dbReference>
<evidence type="ECO:0000256" key="5">
    <source>
        <dbReference type="ARBA" id="ARBA00022840"/>
    </source>
</evidence>
<dbReference type="Gene3D" id="3.60.20.10">
    <property type="entry name" value="Glutamine Phosphoribosylpyrophosphate, subunit 1, domain 1"/>
    <property type="match status" value="1"/>
</dbReference>
<gene>
    <name evidence="11" type="primary">asnB_2</name>
    <name evidence="11" type="ORF">GAK31_03153</name>
</gene>
<dbReference type="GO" id="GO:0006529">
    <property type="term" value="P:asparagine biosynthetic process"/>
    <property type="evidence" value="ECO:0007669"/>
    <property type="project" value="InterPro"/>
</dbReference>
<feature type="site" description="Important for beta-aspartyl-AMP intermediate formation" evidence="9">
    <location>
        <position position="378"/>
    </location>
</feature>
<evidence type="ECO:0000313" key="12">
    <source>
        <dbReference type="Proteomes" id="UP000487117"/>
    </source>
</evidence>
<dbReference type="GO" id="GO:0005524">
    <property type="term" value="F:ATP binding"/>
    <property type="evidence" value="ECO:0007669"/>
    <property type="project" value="UniProtKB-KW"/>
</dbReference>
<evidence type="ECO:0000256" key="4">
    <source>
        <dbReference type="ARBA" id="ARBA00022741"/>
    </source>
</evidence>
<evidence type="ECO:0000313" key="11">
    <source>
        <dbReference type="EMBL" id="KAF1014129.1"/>
    </source>
</evidence>
<evidence type="ECO:0000256" key="1">
    <source>
        <dbReference type="ARBA" id="ARBA00005187"/>
    </source>
</evidence>
<proteinExistence type="inferred from homology"/>
<dbReference type="GO" id="GO:0004066">
    <property type="term" value="F:asparagine synthase (glutamine-hydrolyzing) activity"/>
    <property type="evidence" value="ECO:0007669"/>
    <property type="project" value="UniProtKB-EC"/>
</dbReference>
<evidence type="ECO:0000256" key="6">
    <source>
        <dbReference type="ARBA" id="ARBA00022962"/>
    </source>
</evidence>
<dbReference type="Pfam" id="PF00733">
    <property type="entry name" value="Asn_synthase"/>
    <property type="match status" value="1"/>
</dbReference>
<dbReference type="PIRSF" id="PIRSF001589">
    <property type="entry name" value="Asn_synthetase_glu-h"/>
    <property type="match status" value="1"/>
</dbReference>
<comment type="caution">
    <text evidence="11">The sequence shown here is derived from an EMBL/GenBank/DDBJ whole genome shotgun (WGS) entry which is preliminary data.</text>
</comment>
<evidence type="ECO:0000256" key="9">
    <source>
        <dbReference type="PIRSR" id="PIRSR001589-3"/>
    </source>
</evidence>
<dbReference type="SUPFAM" id="SSF56235">
    <property type="entry name" value="N-terminal nucleophile aminohydrolases (Ntn hydrolases)"/>
    <property type="match status" value="1"/>
</dbReference>
<dbReference type="InterPro" id="IPR006426">
    <property type="entry name" value="Asn_synth_AEB"/>
</dbReference>
<dbReference type="AlphaFoldDB" id="A0A7V8JKP4"/>
<dbReference type="CDD" id="cd00712">
    <property type="entry name" value="AsnB"/>
    <property type="match status" value="1"/>
</dbReference>
<dbReference type="InterPro" id="IPR001962">
    <property type="entry name" value="Asn_synthase"/>
</dbReference>
<dbReference type="NCBIfam" id="TIGR01536">
    <property type="entry name" value="asn_synth_AEB"/>
    <property type="match status" value="1"/>
</dbReference>
<evidence type="ECO:0000256" key="7">
    <source>
        <dbReference type="ARBA" id="ARBA00048741"/>
    </source>
</evidence>
<keyword evidence="6" id="KW-0315">Glutamine amidotransferase</keyword>